<gene>
    <name evidence="1" type="ORF">ACD_49C00093G0006</name>
</gene>
<name>K2ACR5_9BACT</name>
<proteinExistence type="predicted"/>
<organism evidence="1">
    <name type="scientific">uncultured bacterium</name>
    <name type="common">gcode 4</name>
    <dbReference type="NCBI Taxonomy" id="1234023"/>
    <lineage>
        <taxon>Bacteria</taxon>
        <taxon>environmental samples</taxon>
    </lineage>
</organism>
<protein>
    <submittedName>
        <fullName evidence="1">Uncharacterized protein</fullName>
    </submittedName>
</protein>
<dbReference type="AlphaFoldDB" id="K2ACR5"/>
<accession>K2ACR5</accession>
<comment type="caution">
    <text evidence="1">The sequence shown here is derived from an EMBL/GenBank/DDBJ whole genome shotgun (WGS) entry which is preliminary data.</text>
</comment>
<dbReference type="EMBL" id="AMFJ01021679">
    <property type="protein sequence ID" value="EKD65765.1"/>
    <property type="molecule type" value="Genomic_DNA"/>
</dbReference>
<evidence type="ECO:0000313" key="1">
    <source>
        <dbReference type="EMBL" id="EKD65765.1"/>
    </source>
</evidence>
<reference evidence="1" key="1">
    <citation type="journal article" date="2012" name="Science">
        <title>Fermentation, hydrogen, and sulfur metabolism in multiple uncultivated bacterial phyla.</title>
        <authorList>
            <person name="Wrighton K.C."/>
            <person name="Thomas B.C."/>
            <person name="Sharon I."/>
            <person name="Miller C.S."/>
            <person name="Castelle C.J."/>
            <person name="VerBerkmoes N.C."/>
            <person name="Wilkins M.J."/>
            <person name="Hettich R.L."/>
            <person name="Lipton M.S."/>
            <person name="Williams K.H."/>
            <person name="Long P.E."/>
            <person name="Banfield J.F."/>
        </authorList>
    </citation>
    <scope>NUCLEOTIDE SEQUENCE [LARGE SCALE GENOMIC DNA]</scope>
</reference>
<sequence length="113" mass="13966">MLYTINEAEIENKNFIEIIEIIYKDYHELIQYYKIIWENKLDFKNEIQVYLRTLIALNKENFKDPMNKDEESKFIAWLKNDFKIAINKWWNQIKEQNDAQVEKKDLENLFNEL</sequence>